<evidence type="ECO:0000313" key="1">
    <source>
        <dbReference type="EMBL" id="PTF66902.1"/>
    </source>
</evidence>
<comment type="caution">
    <text evidence="1">The sequence shown here is derived from an EMBL/GenBank/DDBJ whole genome shotgun (WGS) entry which is preliminary data.</text>
</comment>
<sequence length="332" mass="39688">MMSEYLKEINEFWQEYLDQYNSIYDLDTLNEIIKRHDTTAFLHPQDLAYFKRNFGEDFSNIPRFKKLIDFANGKVKINKHRQRIVQNDAVLSPAIARPYFGNPEIADIVILKKKAENDFIINDPSLPEEMVVHYRNRILQDIQGELNLNGQKVFLPYIDHHCWFKKYIYSNGSILKQFNINPNRVMVMNFFPYQTGHTAGIPKDFLTFNHYLPSQVMNFELLLKIINDDKRRIYIVSEEELFISIFKNFTNSELHQYLVDNLFVLSSKQNRHITACNVLSYKEHVKRLKKKESLNKIDYYKWNQQQKKERELGNSDFIRKLKAIQYKEALPR</sequence>
<dbReference type="Proteomes" id="UP000241208">
    <property type="component" value="Unassembled WGS sequence"/>
</dbReference>
<accession>A0A2T4LU99</accession>
<dbReference type="EMBL" id="PYZR01000025">
    <property type="protein sequence ID" value="PTF66902.1"/>
    <property type="molecule type" value="Genomic_DNA"/>
</dbReference>
<dbReference type="AlphaFoldDB" id="A0A2T4LU99"/>
<evidence type="ECO:0000313" key="2">
    <source>
        <dbReference type="Proteomes" id="UP000241208"/>
    </source>
</evidence>
<organism evidence="1 2">
    <name type="scientific">Staphylococcus cohnii</name>
    <dbReference type="NCBI Taxonomy" id="29382"/>
    <lineage>
        <taxon>Bacteria</taxon>
        <taxon>Bacillati</taxon>
        <taxon>Bacillota</taxon>
        <taxon>Bacilli</taxon>
        <taxon>Bacillales</taxon>
        <taxon>Staphylococcaceae</taxon>
        <taxon>Staphylococcus</taxon>
        <taxon>Staphylococcus cohnii species complex</taxon>
    </lineage>
</organism>
<name>A0A2T4LU99_9STAP</name>
<reference evidence="1 2" key="1">
    <citation type="journal article" date="2016" name="Front. Microbiol.">
        <title>Comprehensive Phylogenetic Analysis of Bovine Non-aureus Staphylococci Species Based on Whole-Genome Sequencing.</title>
        <authorList>
            <person name="Naushad S."/>
            <person name="Barkema H.W."/>
            <person name="Luby C."/>
            <person name="Condas L.A."/>
            <person name="Nobrega D.B."/>
            <person name="Carson D.A."/>
            <person name="De Buck J."/>
        </authorList>
    </citation>
    <scope>NUCLEOTIDE SEQUENCE [LARGE SCALE GENOMIC DNA]</scope>
    <source>
        <strain evidence="1 2">SNUC 3829</strain>
    </source>
</reference>
<gene>
    <name evidence="1" type="ORF">BUY34_03605</name>
</gene>
<protein>
    <submittedName>
        <fullName evidence="1">Uncharacterized protein</fullName>
    </submittedName>
</protein>
<proteinExistence type="predicted"/>